<organism evidence="3 4">
    <name type="scientific">Trichonephila clavata</name>
    <name type="common">Joro spider</name>
    <name type="synonym">Nephila clavata</name>
    <dbReference type="NCBI Taxonomy" id="2740835"/>
    <lineage>
        <taxon>Eukaryota</taxon>
        <taxon>Metazoa</taxon>
        <taxon>Ecdysozoa</taxon>
        <taxon>Arthropoda</taxon>
        <taxon>Chelicerata</taxon>
        <taxon>Arachnida</taxon>
        <taxon>Araneae</taxon>
        <taxon>Araneomorphae</taxon>
        <taxon>Entelegynae</taxon>
        <taxon>Araneoidea</taxon>
        <taxon>Nephilidae</taxon>
        <taxon>Trichonephila</taxon>
    </lineage>
</organism>
<dbReference type="EMBL" id="BMAO01014145">
    <property type="protein sequence ID" value="GFQ93118.1"/>
    <property type="molecule type" value="Genomic_DNA"/>
</dbReference>
<accession>A0A8X6GZH8</accession>
<keyword evidence="4" id="KW-1185">Reference proteome</keyword>
<reference evidence="3" key="1">
    <citation type="submission" date="2020-07" db="EMBL/GenBank/DDBJ databases">
        <title>Multicomponent nature underlies the extraordinary mechanical properties of spider dragline silk.</title>
        <authorList>
            <person name="Kono N."/>
            <person name="Nakamura H."/>
            <person name="Mori M."/>
            <person name="Yoshida Y."/>
            <person name="Ohtoshi R."/>
            <person name="Malay A.D."/>
            <person name="Moran D.A.P."/>
            <person name="Tomita M."/>
            <person name="Numata K."/>
            <person name="Arakawa K."/>
        </authorList>
    </citation>
    <scope>NUCLEOTIDE SEQUENCE</scope>
</reference>
<dbReference type="InterPro" id="IPR002347">
    <property type="entry name" value="SDR_fam"/>
</dbReference>
<evidence type="ECO:0000256" key="2">
    <source>
        <dbReference type="RuleBase" id="RU000363"/>
    </source>
</evidence>
<evidence type="ECO:0000313" key="3">
    <source>
        <dbReference type="EMBL" id="GFQ93118.1"/>
    </source>
</evidence>
<dbReference type="GO" id="GO:0016491">
    <property type="term" value="F:oxidoreductase activity"/>
    <property type="evidence" value="ECO:0007669"/>
    <property type="project" value="UniProtKB-KW"/>
</dbReference>
<dbReference type="OrthoDB" id="6411518at2759"/>
<proteinExistence type="inferred from homology"/>
<keyword evidence="1" id="KW-0560">Oxidoreductase</keyword>
<sequence>MILTGAKVIIACRDVEKGKVAAEDIRKQVPNADVVVRHLNLASFSSIQRCAEEILMSEPYIHILINNAGIAACPKSKTVEGFEMHFGVNHLGHFLLTNLLLERIKASTPARIINVSSVAHALGKIHFSDIHLERGYNSVLAYCHSKLANVKFNKKLRSFSGTGITTYCVDPGPTRTEIGRYLGMISGYIFSFYSRLLYKSAKKGAQTTIYCAVDESLSEESGLYYCGCTVVQPSSRARNDDLARRLWDFSENLIACV</sequence>
<dbReference type="Pfam" id="PF00106">
    <property type="entry name" value="adh_short"/>
    <property type="match status" value="1"/>
</dbReference>
<comment type="caution">
    <text evidence="3">The sequence shown here is derived from an EMBL/GenBank/DDBJ whole genome shotgun (WGS) entry which is preliminary data.</text>
</comment>
<name>A0A8X6GZH8_TRICU</name>
<dbReference type="SUPFAM" id="SSF51735">
    <property type="entry name" value="NAD(P)-binding Rossmann-fold domains"/>
    <property type="match status" value="1"/>
</dbReference>
<evidence type="ECO:0008006" key="5">
    <source>
        <dbReference type="Google" id="ProtNLM"/>
    </source>
</evidence>
<comment type="similarity">
    <text evidence="2">Belongs to the short-chain dehydrogenases/reductases (SDR) family.</text>
</comment>
<dbReference type="PRINTS" id="PR00080">
    <property type="entry name" value="SDRFAMILY"/>
</dbReference>
<dbReference type="InterPro" id="IPR036291">
    <property type="entry name" value="NAD(P)-bd_dom_sf"/>
</dbReference>
<dbReference type="PANTHER" id="PTHR43157:SF31">
    <property type="entry name" value="PHOSPHATIDYLINOSITOL-GLYCAN BIOSYNTHESIS CLASS F PROTEIN"/>
    <property type="match status" value="1"/>
</dbReference>
<gene>
    <name evidence="3" type="primary">RDH11</name>
    <name evidence="3" type="ORF">TNCT_456041</name>
</gene>
<evidence type="ECO:0000313" key="4">
    <source>
        <dbReference type="Proteomes" id="UP000887116"/>
    </source>
</evidence>
<protein>
    <recommendedName>
        <fullName evidence="5">Retinol dehydrogenase 12</fullName>
    </recommendedName>
</protein>
<dbReference type="AlphaFoldDB" id="A0A8X6GZH8"/>
<dbReference type="PRINTS" id="PR00081">
    <property type="entry name" value="GDHRDH"/>
</dbReference>
<dbReference type="Proteomes" id="UP000887116">
    <property type="component" value="Unassembled WGS sequence"/>
</dbReference>
<dbReference type="PANTHER" id="PTHR43157">
    <property type="entry name" value="PHOSPHATIDYLINOSITOL-GLYCAN BIOSYNTHESIS CLASS F PROTEIN-RELATED"/>
    <property type="match status" value="1"/>
</dbReference>
<evidence type="ECO:0000256" key="1">
    <source>
        <dbReference type="ARBA" id="ARBA00023002"/>
    </source>
</evidence>
<dbReference type="Gene3D" id="3.40.50.720">
    <property type="entry name" value="NAD(P)-binding Rossmann-like Domain"/>
    <property type="match status" value="1"/>
</dbReference>